<dbReference type="RefSeq" id="XP_040695159.1">
    <property type="nucleotide sequence ID" value="XM_040831788.1"/>
</dbReference>
<proteinExistence type="predicted"/>
<keyword evidence="2" id="KW-1185">Reference proteome</keyword>
<organism evidence="1 2">
    <name type="scientific">Aspergillus wentii DTO 134E9</name>
    <dbReference type="NCBI Taxonomy" id="1073089"/>
    <lineage>
        <taxon>Eukaryota</taxon>
        <taxon>Fungi</taxon>
        <taxon>Dikarya</taxon>
        <taxon>Ascomycota</taxon>
        <taxon>Pezizomycotina</taxon>
        <taxon>Eurotiomycetes</taxon>
        <taxon>Eurotiomycetidae</taxon>
        <taxon>Eurotiales</taxon>
        <taxon>Aspergillaceae</taxon>
        <taxon>Aspergillus</taxon>
        <taxon>Aspergillus subgen. Cremei</taxon>
    </lineage>
</organism>
<evidence type="ECO:0000313" key="2">
    <source>
        <dbReference type="Proteomes" id="UP000184383"/>
    </source>
</evidence>
<evidence type="ECO:0000313" key="1">
    <source>
        <dbReference type="EMBL" id="OJJ41483.1"/>
    </source>
</evidence>
<reference evidence="2" key="1">
    <citation type="journal article" date="2017" name="Genome Biol.">
        <title>Comparative genomics reveals high biological diversity and specific adaptations in the industrially and medically important fungal genus Aspergillus.</title>
        <authorList>
            <person name="de Vries R.P."/>
            <person name="Riley R."/>
            <person name="Wiebenga A."/>
            <person name="Aguilar-Osorio G."/>
            <person name="Amillis S."/>
            <person name="Uchima C.A."/>
            <person name="Anderluh G."/>
            <person name="Asadollahi M."/>
            <person name="Askin M."/>
            <person name="Barry K."/>
            <person name="Battaglia E."/>
            <person name="Bayram O."/>
            <person name="Benocci T."/>
            <person name="Braus-Stromeyer S.A."/>
            <person name="Caldana C."/>
            <person name="Canovas D."/>
            <person name="Cerqueira G.C."/>
            <person name="Chen F."/>
            <person name="Chen W."/>
            <person name="Choi C."/>
            <person name="Clum A."/>
            <person name="Dos Santos R.A."/>
            <person name="Damasio A.R."/>
            <person name="Diallinas G."/>
            <person name="Emri T."/>
            <person name="Fekete E."/>
            <person name="Flipphi M."/>
            <person name="Freyberg S."/>
            <person name="Gallo A."/>
            <person name="Gournas C."/>
            <person name="Habgood R."/>
            <person name="Hainaut M."/>
            <person name="Harispe M.L."/>
            <person name="Henrissat B."/>
            <person name="Hilden K.S."/>
            <person name="Hope R."/>
            <person name="Hossain A."/>
            <person name="Karabika E."/>
            <person name="Karaffa L."/>
            <person name="Karanyi Z."/>
            <person name="Krasevec N."/>
            <person name="Kuo A."/>
            <person name="Kusch H."/>
            <person name="LaButti K."/>
            <person name="Lagendijk E.L."/>
            <person name="Lapidus A."/>
            <person name="Levasseur A."/>
            <person name="Lindquist E."/>
            <person name="Lipzen A."/>
            <person name="Logrieco A.F."/>
            <person name="MacCabe A."/>
            <person name="Maekelae M.R."/>
            <person name="Malavazi I."/>
            <person name="Melin P."/>
            <person name="Meyer V."/>
            <person name="Mielnichuk N."/>
            <person name="Miskei M."/>
            <person name="Molnar A.P."/>
            <person name="Mule G."/>
            <person name="Ngan C.Y."/>
            <person name="Orejas M."/>
            <person name="Orosz E."/>
            <person name="Ouedraogo J.P."/>
            <person name="Overkamp K.M."/>
            <person name="Park H.-S."/>
            <person name="Perrone G."/>
            <person name="Piumi F."/>
            <person name="Punt P.J."/>
            <person name="Ram A.F."/>
            <person name="Ramon A."/>
            <person name="Rauscher S."/>
            <person name="Record E."/>
            <person name="Riano-Pachon D.M."/>
            <person name="Robert V."/>
            <person name="Roehrig J."/>
            <person name="Ruller R."/>
            <person name="Salamov A."/>
            <person name="Salih N.S."/>
            <person name="Samson R.A."/>
            <person name="Sandor E."/>
            <person name="Sanguinetti M."/>
            <person name="Schuetze T."/>
            <person name="Sepcic K."/>
            <person name="Shelest E."/>
            <person name="Sherlock G."/>
            <person name="Sophianopoulou V."/>
            <person name="Squina F.M."/>
            <person name="Sun H."/>
            <person name="Susca A."/>
            <person name="Todd R.B."/>
            <person name="Tsang A."/>
            <person name="Unkles S.E."/>
            <person name="van de Wiele N."/>
            <person name="van Rossen-Uffink D."/>
            <person name="Oliveira J.V."/>
            <person name="Vesth T.C."/>
            <person name="Visser J."/>
            <person name="Yu J.-H."/>
            <person name="Zhou M."/>
            <person name="Andersen M.R."/>
            <person name="Archer D.B."/>
            <person name="Baker S.E."/>
            <person name="Benoit I."/>
            <person name="Brakhage A.A."/>
            <person name="Braus G.H."/>
            <person name="Fischer R."/>
            <person name="Frisvad J.C."/>
            <person name="Goldman G.H."/>
            <person name="Houbraken J."/>
            <person name="Oakley B."/>
            <person name="Pocsi I."/>
            <person name="Scazzocchio C."/>
            <person name="Seiboth B."/>
            <person name="vanKuyk P.A."/>
            <person name="Wortman J."/>
            <person name="Dyer P.S."/>
            <person name="Grigoriev I.V."/>
        </authorList>
    </citation>
    <scope>NUCLEOTIDE SEQUENCE [LARGE SCALE GENOMIC DNA]</scope>
    <source>
        <strain evidence="2">DTO 134E9</strain>
    </source>
</reference>
<name>A0A1L9S2V3_ASPWE</name>
<dbReference type="GeneID" id="63747636"/>
<accession>A0A1L9S2V3</accession>
<dbReference type="Proteomes" id="UP000184383">
    <property type="component" value="Unassembled WGS sequence"/>
</dbReference>
<protein>
    <submittedName>
        <fullName evidence="1">Uncharacterized protein</fullName>
    </submittedName>
</protein>
<dbReference type="AlphaFoldDB" id="A0A1L9S2V3"/>
<sequence>MGISPSNLNNKMAIKTWYIMFPRLTSSVVDRYSKTELIEQMPIDLRDKKVTVESSPPADFTMTHFPIELPSEVEKEVDIISGSLESLRDLQQRGIQWTRKKVYL</sequence>
<dbReference type="VEuPathDB" id="FungiDB:ASPWEDRAFT_179210"/>
<gene>
    <name evidence="1" type="ORF">ASPWEDRAFT_179210</name>
</gene>
<dbReference type="EMBL" id="KV878209">
    <property type="protein sequence ID" value="OJJ41483.1"/>
    <property type="molecule type" value="Genomic_DNA"/>
</dbReference>